<feature type="compositionally biased region" description="Polar residues" evidence="2">
    <location>
        <begin position="258"/>
        <end position="267"/>
    </location>
</feature>
<organism evidence="3 4">
    <name type="scientific">Diaphorina citri</name>
    <name type="common">Asian citrus psyllid</name>
    <dbReference type="NCBI Taxonomy" id="121845"/>
    <lineage>
        <taxon>Eukaryota</taxon>
        <taxon>Metazoa</taxon>
        <taxon>Ecdysozoa</taxon>
        <taxon>Arthropoda</taxon>
        <taxon>Hexapoda</taxon>
        <taxon>Insecta</taxon>
        <taxon>Pterygota</taxon>
        <taxon>Neoptera</taxon>
        <taxon>Paraneoptera</taxon>
        <taxon>Hemiptera</taxon>
        <taxon>Sternorrhyncha</taxon>
        <taxon>Psylloidea</taxon>
        <taxon>Psyllidae</taxon>
        <taxon>Diaphorininae</taxon>
        <taxon>Diaphorina</taxon>
    </lineage>
</organism>
<dbReference type="AlphaFoldDB" id="A0A3Q0JA60"/>
<protein>
    <submittedName>
        <fullName evidence="4">Spindle assembly checkpoint component MAD1-like isoform X1</fullName>
    </submittedName>
    <submittedName>
        <fullName evidence="5">Spindle assembly checkpoint component MAD1-like isoform X2</fullName>
    </submittedName>
</protein>
<dbReference type="Proteomes" id="UP000079169">
    <property type="component" value="Unplaced"/>
</dbReference>
<name>A0A3Q0JA60_DIACI</name>
<feature type="region of interest" description="Disordered" evidence="2">
    <location>
        <begin position="242"/>
        <end position="267"/>
    </location>
</feature>
<reference evidence="4 5" key="1">
    <citation type="submission" date="2025-04" db="UniProtKB">
        <authorList>
            <consortium name="RefSeq"/>
        </authorList>
    </citation>
    <scope>IDENTIFICATION</scope>
</reference>
<keyword evidence="3" id="KW-1185">Reference proteome</keyword>
<evidence type="ECO:0000313" key="3">
    <source>
        <dbReference type="Proteomes" id="UP000079169"/>
    </source>
</evidence>
<evidence type="ECO:0000256" key="2">
    <source>
        <dbReference type="SAM" id="MobiDB-lite"/>
    </source>
</evidence>
<feature type="coiled-coil region" evidence="1">
    <location>
        <begin position="122"/>
        <end position="242"/>
    </location>
</feature>
<evidence type="ECO:0000313" key="5">
    <source>
        <dbReference type="RefSeq" id="XP_026685307.1"/>
    </source>
</evidence>
<dbReference type="RefSeq" id="XP_026685307.1">
    <property type="nucleotide sequence ID" value="XM_026829506.1"/>
</dbReference>
<evidence type="ECO:0000313" key="4">
    <source>
        <dbReference type="RefSeq" id="XP_026685306.1"/>
    </source>
</evidence>
<dbReference type="KEGG" id="dci:113470797"/>
<evidence type="ECO:0000256" key="1">
    <source>
        <dbReference type="SAM" id="Coils"/>
    </source>
</evidence>
<sequence>MWGKVKRMIGVRNSKSQMRKNAFTFETFGLSNKIEQLTSLNELSDLVRGIYENRMQFVDEMLPYEQECPRCDVYRNWIQDLYDQSHYLISIINEFDDIIDENRSSEDCHRNCDQSSDICSRSSKLQEKYNALKQKYHFVKNKNQMINEDKEQTIQTLDSELDKLIHEQMSDKDMIKKLNLELLAAKKDNKDKDLKIETLKQEFNKIVKEYESFKLQIQAECNDLLKKNFEEYRERNHGIRKKEPMTIGKEQRRKRSKSIQNRLEPNTSRLETYYLNETYPASSTQVVFTQEKDLSRRNSKIPKKI</sequence>
<keyword evidence="1" id="KW-0175">Coiled coil</keyword>
<proteinExistence type="predicted"/>
<dbReference type="GeneID" id="113470797"/>
<accession>A0A3Q0JA60</accession>
<dbReference type="RefSeq" id="XP_026685306.1">
    <property type="nucleotide sequence ID" value="XM_026829505.1"/>
</dbReference>
<dbReference type="PaxDb" id="121845-A0A3Q0JA60"/>
<gene>
    <name evidence="4 5" type="primary">LOC113470797</name>
</gene>